<comment type="subcellular location">
    <subcellularLocation>
        <location evidence="1">Cytoplasm</location>
    </subcellularLocation>
</comment>
<evidence type="ECO:0000256" key="2">
    <source>
        <dbReference type="ARBA" id="ARBA00007663"/>
    </source>
</evidence>
<comment type="catalytic activity">
    <reaction evidence="6">
        <text>L-threonine + hydrogencarbonate + ATP = L-threonylcarbamoyladenylate + diphosphate + H2O</text>
        <dbReference type="Rhea" id="RHEA:36407"/>
        <dbReference type="ChEBI" id="CHEBI:15377"/>
        <dbReference type="ChEBI" id="CHEBI:17544"/>
        <dbReference type="ChEBI" id="CHEBI:30616"/>
        <dbReference type="ChEBI" id="CHEBI:33019"/>
        <dbReference type="ChEBI" id="CHEBI:57926"/>
        <dbReference type="ChEBI" id="CHEBI:73682"/>
        <dbReference type="EC" id="2.7.7.87"/>
    </reaction>
</comment>
<comment type="similarity">
    <text evidence="2">Belongs to the SUA5 family.</text>
</comment>
<name>A0A832LWE0_9BACT</name>
<sequence length="211" mass="23381">MLLKIPENPQEQERFYKEVARLLASDKVGAIPTETFYGLACNPFSQSALERLFNLKDRPPNKPILLLLGRLEDLSLVISRVPPKALKLMKLFWPGPLTIVLPARKSLPKLLTAGLDTIGVRLSSCEVTRKIAQAFRKPITGTSANLTGQPPCKSAEEVLEVFPQIDFVVDGGRSTAQLPSTVVEICDNEIKLIREGLLPFDTILKALEEHK</sequence>
<dbReference type="Gene3D" id="3.90.870.10">
    <property type="entry name" value="DHBP synthase"/>
    <property type="match status" value="1"/>
</dbReference>
<proteinExistence type="inferred from homology"/>
<dbReference type="PANTHER" id="PTHR17490:SF18">
    <property type="entry name" value="THREONYLCARBAMOYL-AMP SYNTHASE"/>
    <property type="match status" value="1"/>
</dbReference>
<dbReference type="NCBIfam" id="TIGR00057">
    <property type="entry name" value="L-threonylcarbamoyladenylate synthase"/>
    <property type="match status" value="1"/>
</dbReference>
<dbReference type="InterPro" id="IPR050156">
    <property type="entry name" value="TC-AMP_synthase_SUA5"/>
</dbReference>
<keyword evidence="5" id="KW-0808">Transferase</keyword>
<dbReference type="GO" id="GO:0061710">
    <property type="term" value="F:L-threonylcarbamoyladenylate synthase"/>
    <property type="evidence" value="ECO:0007669"/>
    <property type="project" value="UniProtKB-EC"/>
</dbReference>
<comment type="caution">
    <text evidence="8">The sequence shown here is derived from an EMBL/GenBank/DDBJ whole genome shotgun (WGS) entry which is preliminary data.</text>
</comment>
<accession>A0A832LWE0</accession>
<dbReference type="InterPro" id="IPR017945">
    <property type="entry name" value="DHBP_synth_RibB-like_a/b_dom"/>
</dbReference>
<dbReference type="PANTHER" id="PTHR17490">
    <property type="entry name" value="SUA5"/>
    <property type="match status" value="1"/>
</dbReference>
<gene>
    <name evidence="8" type="ORF">ENT73_04420</name>
</gene>
<evidence type="ECO:0000313" key="8">
    <source>
        <dbReference type="EMBL" id="HGV55314.1"/>
    </source>
</evidence>
<keyword evidence="4" id="KW-0963">Cytoplasm</keyword>
<dbReference type="GO" id="GO:0003725">
    <property type="term" value="F:double-stranded RNA binding"/>
    <property type="evidence" value="ECO:0007669"/>
    <property type="project" value="InterPro"/>
</dbReference>
<dbReference type="GO" id="GO:0000049">
    <property type="term" value="F:tRNA binding"/>
    <property type="evidence" value="ECO:0007669"/>
    <property type="project" value="TreeGrafter"/>
</dbReference>
<dbReference type="AlphaFoldDB" id="A0A832LWE0"/>
<dbReference type="SUPFAM" id="SSF55821">
    <property type="entry name" value="YrdC/RibB"/>
    <property type="match status" value="1"/>
</dbReference>
<feature type="domain" description="YrdC-like" evidence="7">
    <location>
        <begin position="13"/>
        <end position="198"/>
    </location>
</feature>
<evidence type="ECO:0000256" key="4">
    <source>
        <dbReference type="ARBA" id="ARBA00022490"/>
    </source>
</evidence>
<dbReference type="GO" id="GO:0005737">
    <property type="term" value="C:cytoplasm"/>
    <property type="evidence" value="ECO:0007669"/>
    <property type="project" value="UniProtKB-SubCell"/>
</dbReference>
<dbReference type="EC" id="2.7.7.87" evidence="3"/>
<evidence type="ECO:0000256" key="5">
    <source>
        <dbReference type="ARBA" id="ARBA00022679"/>
    </source>
</evidence>
<dbReference type="InterPro" id="IPR006070">
    <property type="entry name" value="Sua5-like_dom"/>
</dbReference>
<dbReference type="EMBL" id="DSZU01000075">
    <property type="protein sequence ID" value="HGV55314.1"/>
    <property type="molecule type" value="Genomic_DNA"/>
</dbReference>
<evidence type="ECO:0000259" key="7">
    <source>
        <dbReference type="PROSITE" id="PS51163"/>
    </source>
</evidence>
<dbReference type="PROSITE" id="PS51163">
    <property type="entry name" value="YRDC"/>
    <property type="match status" value="1"/>
</dbReference>
<protein>
    <recommendedName>
        <fullName evidence="3">L-threonylcarbamoyladenylate synthase</fullName>
        <ecNumber evidence="3">2.7.7.87</ecNumber>
    </recommendedName>
</protein>
<evidence type="ECO:0000256" key="1">
    <source>
        <dbReference type="ARBA" id="ARBA00004496"/>
    </source>
</evidence>
<evidence type="ECO:0000256" key="3">
    <source>
        <dbReference type="ARBA" id="ARBA00012584"/>
    </source>
</evidence>
<dbReference type="GO" id="GO:0006450">
    <property type="term" value="P:regulation of translational fidelity"/>
    <property type="evidence" value="ECO:0007669"/>
    <property type="project" value="TreeGrafter"/>
</dbReference>
<evidence type="ECO:0000256" key="6">
    <source>
        <dbReference type="ARBA" id="ARBA00048366"/>
    </source>
</evidence>
<reference evidence="8" key="1">
    <citation type="journal article" date="2020" name="mSystems">
        <title>Genome- and Community-Level Interaction Insights into Carbon Utilization and Element Cycling Functions of Hydrothermarchaeota in Hydrothermal Sediment.</title>
        <authorList>
            <person name="Zhou Z."/>
            <person name="Liu Y."/>
            <person name="Xu W."/>
            <person name="Pan J."/>
            <person name="Luo Z.H."/>
            <person name="Li M."/>
        </authorList>
    </citation>
    <scope>NUCLEOTIDE SEQUENCE [LARGE SCALE GENOMIC DNA]</scope>
    <source>
        <strain evidence="8">SpSt-605</strain>
    </source>
</reference>
<organism evidence="8">
    <name type="scientific">Caldimicrobium thiodismutans</name>
    <dbReference type="NCBI Taxonomy" id="1653476"/>
    <lineage>
        <taxon>Bacteria</taxon>
        <taxon>Pseudomonadati</taxon>
        <taxon>Thermodesulfobacteriota</taxon>
        <taxon>Thermodesulfobacteria</taxon>
        <taxon>Thermodesulfobacteriales</taxon>
        <taxon>Thermodesulfobacteriaceae</taxon>
        <taxon>Caldimicrobium</taxon>
    </lineage>
</organism>
<dbReference type="Pfam" id="PF01300">
    <property type="entry name" value="Sua5_yciO_yrdC"/>
    <property type="match status" value="1"/>
</dbReference>